<reference evidence="1" key="1">
    <citation type="submission" date="2014-11" db="EMBL/GenBank/DDBJ databases">
        <authorList>
            <person name="Amaro Gonzalez C."/>
        </authorList>
    </citation>
    <scope>NUCLEOTIDE SEQUENCE</scope>
</reference>
<sequence length="46" mass="5206">MLCRHPDGSGIHREKAEVVKSTANETHLLCIIYNEYISVCHSLHSI</sequence>
<dbReference type="EMBL" id="GBXM01087124">
    <property type="protein sequence ID" value="JAH21453.1"/>
    <property type="molecule type" value="Transcribed_RNA"/>
</dbReference>
<accession>A0A0E9QZE3</accession>
<organism evidence="1">
    <name type="scientific">Anguilla anguilla</name>
    <name type="common">European freshwater eel</name>
    <name type="synonym">Muraena anguilla</name>
    <dbReference type="NCBI Taxonomy" id="7936"/>
    <lineage>
        <taxon>Eukaryota</taxon>
        <taxon>Metazoa</taxon>
        <taxon>Chordata</taxon>
        <taxon>Craniata</taxon>
        <taxon>Vertebrata</taxon>
        <taxon>Euteleostomi</taxon>
        <taxon>Actinopterygii</taxon>
        <taxon>Neopterygii</taxon>
        <taxon>Teleostei</taxon>
        <taxon>Anguilliformes</taxon>
        <taxon>Anguillidae</taxon>
        <taxon>Anguilla</taxon>
    </lineage>
</organism>
<evidence type="ECO:0000313" key="1">
    <source>
        <dbReference type="EMBL" id="JAH21453.1"/>
    </source>
</evidence>
<proteinExistence type="predicted"/>
<reference evidence="1" key="2">
    <citation type="journal article" date="2015" name="Fish Shellfish Immunol.">
        <title>Early steps in the European eel (Anguilla anguilla)-Vibrio vulnificus interaction in the gills: Role of the RtxA13 toxin.</title>
        <authorList>
            <person name="Callol A."/>
            <person name="Pajuelo D."/>
            <person name="Ebbesson L."/>
            <person name="Teles M."/>
            <person name="MacKenzie S."/>
            <person name="Amaro C."/>
        </authorList>
    </citation>
    <scope>NUCLEOTIDE SEQUENCE</scope>
</reference>
<dbReference type="AlphaFoldDB" id="A0A0E9QZE3"/>
<protein>
    <submittedName>
        <fullName evidence="1">Uncharacterized protein</fullName>
    </submittedName>
</protein>
<name>A0A0E9QZE3_ANGAN</name>